<dbReference type="PANTHER" id="PTHR43065:SF34">
    <property type="entry name" value="SPORULATION KINASE A"/>
    <property type="match status" value="1"/>
</dbReference>
<dbReference type="InterPro" id="IPR004358">
    <property type="entry name" value="Sig_transdc_His_kin-like_C"/>
</dbReference>
<evidence type="ECO:0000256" key="5">
    <source>
        <dbReference type="ARBA" id="ARBA00022741"/>
    </source>
</evidence>
<dbReference type="SUPFAM" id="SSF55874">
    <property type="entry name" value="ATPase domain of HSP90 chaperone/DNA topoisomerase II/histidine kinase"/>
    <property type="match status" value="1"/>
</dbReference>
<dbReference type="GO" id="GO:0006355">
    <property type="term" value="P:regulation of DNA-templated transcription"/>
    <property type="evidence" value="ECO:0007669"/>
    <property type="project" value="InterPro"/>
</dbReference>
<evidence type="ECO:0000313" key="11">
    <source>
        <dbReference type="EMBL" id="MDQ6596740.1"/>
    </source>
</evidence>
<keyword evidence="7 11" id="KW-0067">ATP-binding</keyword>
<accession>A0AA90QNJ0</accession>
<organism evidence="11 12">
    <name type="scientific">Bacillus salipaludis</name>
    <dbReference type="NCBI Taxonomy" id="2547811"/>
    <lineage>
        <taxon>Bacteria</taxon>
        <taxon>Bacillati</taxon>
        <taxon>Bacillota</taxon>
        <taxon>Bacilli</taxon>
        <taxon>Bacillales</taxon>
        <taxon>Bacillaceae</taxon>
        <taxon>Bacillus</taxon>
    </lineage>
</organism>
<dbReference type="InterPro" id="IPR000014">
    <property type="entry name" value="PAS"/>
</dbReference>
<dbReference type="PANTHER" id="PTHR43065">
    <property type="entry name" value="SENSOR HISTIDINE KINASE"/>
    <property type="match status" value="1"/>
</dbReference>
<dbReference type="Gene3D" id="3.30.565.10">
    <property type="entry name" value="Histidine kinase-like ATPase, C-terminal domain"/>
    <property type="match status" value="1"/>
</dbReference>
<comment type="caution">
    <text evidence="11">The sequence shown here is derived from an EMBL/GenBank/DDBJ whole genome shotgun (WGS) entry which is preliminary data.</text>
</comment>
<proteinExistence type="predicted"/>
<dbReference type="GO" id="GO:0005524">
    <property type="term" value="F:ATP binding"/>
    <property type="evidence" value="ECO:0007669"/>
    <property type="project" value="UniProtKB-KW"/>
</dbReference>
<keyword evidence="12" id="KW-1185">Reference proteome</keyword>
<dbReference type="Gene3D" id="3.30.450.20">
    <property type="entry name" value="PAS domain"/>
    <property type="match status" value="1"/>
</dbReference>
<feature type="domain" description="PAS" evidence="10">
    <location>
        <begin position="49"/>
        <end position="120"/>
    </location>
</feature>
<evidence type="ECO:0000256" key="1">
    <source>
        <dbReference type="ARBA" id="ARBA00000085"/>
    </source>
</evidence>
<evidence type="ECO:0000256" key="7">
    <source>
        <dbReference type="ARBA" id="ARBA00022840"/>
    </source>
</evidence>
<dbReference type="SMART" id="SM00387">
    <property type="entry name" value="HATPase_c"/>
    <property type="match status" value="1"/>
</dbReference>
<dbReference type="SMART" id="SM00388">
    <property type="entry name" value="HisKA"/>
    <property type="match status" value="1"/>
</dbReference>
<dbReference type="Pfam" id="PF02518">
    <property type="entry name" value="HATPase_c"/>
    <property type="match status" value="1"/>
</dbReference>
<dbReference type="Pfam" id="PF00512">
    <property type="entry name" value="HisKA"/>
    <property type="match status" value="1"/>
</dbReference>
<dbReference type="InterPro" id="IPR036097">
    <property type="entry name" value="HisK_dim/P_sf"/>
</dbReference>
<feature type="domain" description="Histidine kinase" evidence="9">
    <location>
        <begin position="183"/>
        <end position="389"/>
    </location>
</feature>
<keyword evidence="4" id="KW-0808">Transferase</keyword>
<evidence type="ECO:0000259" key="10">
    <source>
        <dbReference type="PROSITE" id="PS50112"/>
    </source>
</evidence>
<dbReference type="AlphaFoldDB" id="A0AA90QNJ0"/>
<dbReference type="CDD" id="cd00130">
    <property type="entry name" value="PAS"/>
    <property type="match status" value="1"/>
</dbReference>
<dbReference type="SMART" id="SM00091">
    <property type="entry name" value="PAS"/>
    <property type="match status" value="1"/>
</dbReference>
<dbReference type="EC" id="2.7.13.3" evidence="2"/>
<evidence type="ECO:0000313" key="12">
    <source>
        <dbReference type="Proteomes" id="UP001178888"/>
    </source>
</evidence>
<keyword evidence="3" id="KW-0597">Phosphoprotein</keyword>
<dbReference type="Proteomes" id="UP001178888">
    <property type="component" value="Unassembled WGS sequence"/>
</dbReference>
<dbReference type="Gene3D" id="1.10.287.130">
    <property type="match status" value="1"/>
</dbReference>
<dbReference type="InterPro" id="IPR036890">
    <property type="entry name" value="HATPase_C_sf"/>
</dbReference>
<dbReference type="InterPro" id="IPR003594">
    <property type="entry name" value="HATPase_dom"/>
</dbReference>
<dbReference type="EMBL" id="JAVGVR010000001">
    <property type="protein sequence ID" value="MDQ6596740.1"/>
    <property type="molecule type" value="Genomic_DNA"/>
</dbReference>
<sequence>MEKQVQKNNALPLDEAGNIHIEENRNTHVGIRNTPKYPFLEELRKLKKSERKFRMIFEDSIDGLLLWNDQFQIVDLNSSAEDIFGLSKDLLIGKNLFGLFSETKIKPEIIKHVEQAMDKGKHSSTIIIESEEGQKRYFDYSSKHEIVEGLNLTVIKDITEKIEIQEQLRKSDTLNVIGELAAGIAHEIRNPMTALKGFIQLLEGSIKLEHEMYYQVITSELQRIDSIINEFLILAKPQAKRFQEKDIKQIMKETVDLLNAQAVLHNVQFITSFENKLPLIFCEPNQLKKVFINIIKNAIEVMPDGGNILIKINQTENNQIRISICDEGMGIPEEKIKKLGEPFYTTKERGTGLGLMVSYRIIEEHQGTVQIESEIGKGTTFTIILPLLANSK</sequence>
<dbReference type="CDD" id="cd00082">
    <property type="entry name" value="HisKA"/>
    <property type="match status" value="1"/>
</dbReference>
<protein>
    <recommendedName>
        <fullName evidence="2">histidine kinase</fullName>
        <ecNumber evidence="2">2.7.13.3</ecNumber>
    </recommendedName>
</protein>
<comment type="catalytic activity">
    <reaction evidence="1">
        <text>ATP + protein L-histidine = ADP + protein N-phospho-L-histidine.</text>
        <dbReference type="EC" id="2.7.13.3"/>
    </reaction>
</comment>
<evidence type="ECO:0000259" key="9">
    <source>
        <dbReference type="PROSITE" id="PS50109"/>
    </source>
</evidence>
<dbReference type="Pfam" id="PF00989">
    <property type="entry name" value="PAS"/>
    <property type="match status" value="1"/>
</dbReference>
<dbReference type="RefSeq" id="WP_235824680.1">
    <property type="nucleotide sequence ID" value="NZ_JAVGVR010000001.1"/>
</dbReference>
<dbReference type="InterPro" id="IPR035965">
    <property type="entry name" value="PAS-like_dom_sf"/>
</dbReference>
<dbReference type="PROSITE" id="PS50109">
    <property type="entry name" value="HIS_KIN"/>
    <property type="match status" value="1"/>
</dbReference>
<evidence type="ECO:0000256" key="4">
    <source>
        <dbReference type="ARBA" id="ARBA00022679"/>
    </source>
</evidence>
<reference evidence="11" key="1">
    <citation type="submission" date="2023-08" db="EMBL/GenBank/DDBJ databases">
        <title>Nitrogen cycling bacteria in agricultural field soils.</title>
        <authorList>
            <person name="Jang J."/>
        </authorList>
    </citation>
    <scope>NUCLEOTIDE SEQUENCE</scope>
    <source>
        <strain evidence="11">PS3-36</strain>
    </source>
</reference>
<dbReference type="PRINTS" id="PR00344">
    <property type="entry name" value="BCTRLSENSOR"/>
</dbReference>
<dbReference type="InterPro" id="IPR003661">
    <property type="entry name" value="HisK_dim/P_dom"/>
</dbReference>
<evidence type="ECO:0000256" key="8">
    <source>
        <dbReference type="ARBA" id="ARBA00023012"/>
    </source>
</evidence>
<keyword evidence="5" id="KW-0547">Nucleotide-binding</keyword>
<dbReference type="GO" id="GO:0000155">
    <property type="term" value="F:phosphorelay sensor kinase activity"/>
    <property type="evidence" value="ECO:0007669"/>
    <property type="project" value="InterPro"/>
</dbReference>
<keyword evidence="8" id="KW-0902">Two-component regulatory system</keyword>
<dbReference type="SUPFAM" id="SSF55785">
    <property type="entry name" value="PYP-like sensor domain (PAS domain)"/>
    <property type="match status" value="1"/>
</dbReference>
<dbReference type="InterPro" id="IPR013767">
    <property type="entry name" value="PAS_fold"/>
</dbReference>
<evidence type="ECO:0000256" key="6">
    <source>
        <dbReference type="ARBA" id="ARBA00022777"/>
    </source>
</evidence>
<evidence type="ECO:0000256" key="3">
    <source>
        <dbReference type="ARBA" id="ARBA00022553"/>
    </source>
</evidence>
<dbReference type="SUPFAM" id="SSF47384">
    <property type="entry name" value="Homodimeric domain of signal transducing histidine kinase"/>
    <property type="match status" value="1"/>
</dbReference>
<name>A0AA90QNJ0_9BACI</name>
<gene>
    <name evidence="11" type="ORF">RCG21_10310</name>
</gene>
<dbReference type="InterPro" id="IPR005467">
    <property type="entry name" value="His_kinase_dom"/>
</dbReference>
<evidence type="ECO:0000256" key="2">
    <source>
        <dbReference type="ARBA" id="ARBA00012438"/>
    </source>
</evidence>
<dbReference type="PROSITE" id="PS50112">
    <property type="entry name" value="PAS"/>
    <property type="match status" value="1"/>
</dbReference>
<dbReference type="NCBIfam" id="TIGR00229">
    <property type="entry name" value="sensory_box"/>
    <property type="match status" value="1"/>
</dbReference>
<keyword evidence="6" id="KW-0418">Kinase</keyword>